<organism evidence="1">
    <name type="scientific">marine sediment metagenome</name>
    <dbReference type="NCBI Taxonomy" id="412755"/>
    <lineage>
        <taxon>unclassified sequences</taxon>
        <taxon>metagenomes</taxon>
        <taxon>ecological metagenomes</taxon>
    </lineage>
</organism>
<dbReference type="AlphaFoldDB" id="A0A0F9JHB2"/>
<comment type="caution">
    <text evidence="1">The sequence shown here is derived from an EMBL/GenBank/DDBJ whole genome shotgun (WGS) entry which is preliminary data.</text>
</comment>
<proteinExistence type="predicted"/>
<reference evidence="1" key="1">
    <citation type="journal article" date="2015" name="Nature">
        <title>Complex archaea that bridge the gap between prokaryotes and eukaryotes.</title>
        <authorList>
            <person name="Spang A."/>
            <person name="Saw J.H."/>
            <person name="Jorgensen S.L."/>
            <person name="Zaremba-Niedzwiedzka K."/>
            <person name="Martijn J."/>
            <person name="Lind A.E."/>
            <person name="van Eijk R."/>
            <person name="Schleper C."/>
            <person name="Guy L."/>
            <person name="Ettema T.J."/>
        </authorList>
    </citation>
    <scope>NUCLEOTIDE SEQUENCE</scope>
</reference>
<evidence type="ECO:0000313" key="1">
    <source>
        <dbReference type="EMBL" id="KKM68958.1"/>
    </source>
</evidence>
<gene>
    <name evidence="1" type="ORF">LCGC14_1455620</name>
</gene>
<accession>A0A0F9JHB2</accession>
<sequence>MIVEVDGKQTETNFFMFDGGSFQVWGQWEEGDDSNKGQMAININAEDIDKIIIMRKK</sequence>
<name>A0A0F9JHB2_9ZZZZ</name>
<protein>
    <submittedName>
        <fullName evidence="1">Uncharacterized protein</fullName>
    </submittedName>
</protein>
<dbReference type="EMBL" id="LAZR01010074">
    <property type="protein sequence ID" value="KKM68958.1"/>
    <property type="molecule type" value="Genomic_DNA"/>
</dbReference>